<dbReference type="Proteomes" id="UP000186817">
    <property type="component" value="Unassembled WGS sequence"/>
</dbReference>
<dbReference type="OrthoDB" id="10287841at2759"/>
<gene>
    <name evidence="1" type="ORF">AK812_SmicGene10199</name>
</gene>
<dbReference type="EMBL" id="LSRX01000158">
    <property type="protein sequence ID" value="OLQ06560.1"/>
    <property type="molecule type" value="Genomic_DNA"/>
</dbReference>
<keyword evidence="2" id="KW-1185">Reference proteome</keyword>
<organism evidence="1 2">
    <name type="scientific">Symbiodinium microadriaticum</name>
    <name type="common">Dinoflagellate</name>
    <name type="synonym">Zooxanthella microadriatica</name>
    <dbReference type="NCBI Taxonomy" id="2951"/>
    <lineage>
        <taxon>Eukaryota</taxon>
        <taxon>Sar</taxon>
        <taxon>Alveolata</taxon>
        <taxon>Dinophyceae</taxon>
        <taxon>Suessiales</taxon>
        <taxon>Symbiodiniaceae</taxon>
        <taxon>Symbiodinium</taxon>
    </lineage>
</organism>
<dbReference type="AlphaFoldDB" id="A0A1Q9EGK6"/>
<evidence type="ECO:0000313" key="1">
    <source>
        <dbReference type="EMBL" id="OLQ06560.1"/>
    </source>
</evidence>
<evidence type="ECO:0000313" key="2">
    <source>
        <dbReference type="Proteomes" id="UP000186817"/>
    </source>
</evidence>
<name>A0A1Q9EGK6_SYMMI</name>
<reference evidence="1 2" key="1">
    <citation type="submission" date="2016-02" db="EMBL/GenBank/DDBJ databases">
        <title>Genome analysis of coral dinoflagellate symbionts highlights evolutionary adaptations to a symbiotic lifestyle.</title>
        <authorList>
            <person name="Aranda M."/>
            <person name="Li Y."/>
            <person name="Liew Y.J."/>
            <person name="Baumgarten S."/>
            <person name="Simakov O."/>
            <person name="Wilson M."/>
            <person name="Piel J."/>
            <person name="Ashoor H."/>
            <person name="Bougouffa S."/>
            <person name="Bajic V.B."/>
            <person name="Ryu T."/>
            <person name="Ravasi T."/>
            <person name="Bayer T."/>
            <person name="Micklem G."/>
            <person name="Kim H."/>
            <person name="Bhak J."/>
            <person name="Lajeunesse T.C."/>
            <person name="Voolstra C.R."/>
        </authorList>
    </citation>
    <scope>NUCLEOTIDE SEQUENCE [LARGE SCALE GENOMIC DNA]</scope>
    <source>
        <strain evidence="1 2">CCMP2467</strain>
    </source>
</reference>
<protein>
    <submittedName>
        <fullName evidence="1">Uncharacterized protein</fullName>
    </submittedName>
</protein>
<proteinExistence type="predicted"/>
<accession>A0A1Q9EGK6</accession>
<comment type="caution">
    <text evidence="1">The sequence shown here is derived from an EMBL/GenBank/DDBJ whole genome shotgun (WGS) entry which is preliminary data.</text>
</comment>
<sequence length="247" mass="27895">MYSNMKGGLQTLQLKGLRSPLFDLRLSKASNFESFEAEDEAPSSLKLPREGLRILPDEVLSVIIAKEQALRPYEMVEMLRKELQLGAIDRQEPELSFGKSMSVGLEAAQSLWRRLDFYAYRAPLVYLDVSISGRRPRLNLLRRRHLRELGAKWLPAWETPAPAAQISPLGHAVHIVSATYWQAPPRFRATGFLIDPASVFTTERHNASNGHLLGPFVKAKPLRSLIRGVQRLAICTFHMSDRVPICV</sequence>